<protein>
    <submittedName>
        <fullName evidence="2">Uncharacterized protein</fullName>
    </submittedName>
</protein>
<evidence type="ECO:0000313" key="3">
    <source>
        <dbReference type="Proteomes" id="UP000481861"/>
    </source>
</evidence>
<dbReference type="AlphaFoldDB" id="A0A7C8I1B9"/>
<proteinExistence type="predicted"/>
<dbReference type="Proteomes" id="UP000481861">
    <property type="component" value="Unassembled WGS sequence"/>
</dbReference>
<evidence type="ECO:0000256" key="1">
    <source>
        <dbReference type="SAM" id="MobiDB-lite"/>
    </source>
</evidence>
<gene>
    <name evidence="2" type="ORF">BDV95DRAFT_597502</name>
</gene>
<accession>A0A7C8I1B9</accession>
<comment type="caution">
    <text evidence="2">The sequence shown here is derived from an EMBL/GenBank/DDBJ whole genome shotgun (WGS) entry which is preliminary data.</text>
</comment>
<sequence length="167" mass="17642">MAAQRQRGAEWHAATGCRIRSVAGGQSALPVELAVAPAWLWPNIEYDLGRMPTTPNGLKPAAEKGAVSSGEDAAQSAAWYASGNDGAVATFRSTADNRAASDNSSNEAAELPRSAQIESNLVGMAHRCWPHPQHLARSALRCEEHAPTIVTTPTWQAQAGPLLPARP</sequence>
<keyword evidence="3" id="KW-1185">Reference proteome</keyword>
<organism evidence="2 3">
    <name type="scientific">Massariosphaeria phaeospora</name>
    <dbReference type="NCBI Taxonomy" id="100035"/>
    <lineage>
        <taxon>Eukaryota</taxon>
        <taxon>Fungi</taxon>
        <taxon>Dikarya</taxon>
        <taxon>Ascomycota</taxon>
        <taxon>Pezizomycotina</taxon>
        <taxon>Dothideomycetes</taxon>
        <taxon>Pleosporomycetidae</taxon>
        <taxon>Pleosporales</taxon>
        <taxon>Pleosporales incertae sedis</taxon>
        <taxon>Massariosphaeria</taxon>
    </lineage>
</organism>
<evidence type="ECO:0000313" key="2">
    <source>
        <dbReference type="EMBL" id="KAF2868189.1"/>
    </source>
</evidence>
<dbReference type="EMBL" id="JAADJZ010000020">
    <property type="protein sequence ID" value="KAF2868189.1"/>
    <property type="molecule type" value="Genomic_DNA"/>
</dbReference>
<feature type="region of interest" description="Disordered" evidence="1">
    <location>
        <begin position="55"/>
        <end position="75"/>
    </location>
</feature>
<reference evidence="2 3" key="1">
    <citation type="submission" date="2020-01" db="EMBL/GenBank/DDBJ databases">
        <authorList>
            <consortium name="DOE Joint Genome Institute"/>
            <person name="Haridas S."/>
            <person name="Albert R."/>
            <person name="Binder M."/>
            <person name="Bloem J."/>
            <person name="Labutti K."/>
            <person name="Salamov A."/>
            <person name="Andreopoulos B."/>
            <person name="Baker S.E."/>
            <person name="Barry K."/>
            <person name="Bills G."/>
            <person name="Bluhm B.H."/>
            <person name="Cannon C."/>
            <person name="Castanera R."/>
            <person name="Culley D.E."/>
            <person name="Daum C."/>
            <person name="Ezra D."/>
            <person name="Gonzalez J.B."/>
            <person name="Henrissat B."/>
            <person name="Kuo A."/>
            <person name="Liang C."/>
            <person name="Lipzen A."/>
            <person name="Lutzoni F."/>
            <person name="Magnuson J."/>
            <person name="Mondo S."/>
            <person name="Nolan M."/>
            <person name="Ohm R."/>
            <person name="Pangilinan J."/>
            <person name="Park H.-J.H."/>
            <person name="Ramirez L."/>
            <person name="Alfaro M."/>
            <person name="Sun H."/>
            <person name="Tritt A."/>
            <person name="Yoshinaga Y."/>
            <person name="Zwiers L.-H.L."/>
            <person name="Turgeon B.G."/>
            <person name="Goodwin S.B."/>
            <person name="Spatafora J.W."/>
            <person name="Crous P.W."/>
            <person name="Grigoriev I.V."/>
        </authorList>
    </citation>
    <scope>NUCLEOTIDE SEQUENCE [LARGE SCALE GENOMIC DNA]</scope>
    <source>
        <strain evidence="2 3">CBS 611.86</strain>
    </source>
</reference>
<name>A0A7C8I1B9_9PLEO</name>